<dbReference type="Proteomes" id="UP000001225">
    <property type="component" value="Chromosome"/>
</dbReference>
<feature type="domain" description="p-hydroxybenzoic acid efflux pump subunit AaeA-like beta-barrel" evidence="10">
    <location>
        <begin position="191"/>
        <end position="288"/>
    </location>
</feature>
<dbReference type="InterPro" id="IPR058625">
    <property type="entry name" value="MdtA-like_BSH"/>
</dbReference>
<evidence type="ECO:0000256" key="3">
    <source>
        <dbReference type="ARBA" id="ARBA00022692"/>
    </source>
</evidence>
<dbReference type="Pfam" id="PF25876">
    <property type="entry name" value="HH_MFP_RND"/>
    <property type="match status" value="1"/>
</dbReference>
<organism evidence="11 12">
    <name type="scientific">Bordetella petrii (strain ATCC BAA-461 / DSM 12804 / CCUG 43448 / CIP 107267 / Se-1111R)</name>
    <dbReference type="NCBI Taxonomy" id="340100"/>
    <lineage>
        <taxon>Bacteria</taxon>
        <taxon>Pseudomonadati</taxon>
        <taxon>Pseudomonadota</taxon>
        <taxon>Betaproteobacteria</taxon>
        <taxon>Burkholderiales</taxon>
        <taxon>Alcaligenaceae</taxon>
        <taxon>Bordetella</taxon>
    </lineage>
</organism>
<keyword evidence="3 7" id="KW-0812">Transmembrane</keyword>
<comment type="subcellular location">
    <subcellularLocation>
        <location evidence="1">Membrane</location>
        <topology evidence="1">Single-pass membrane protein</topology>
    </subcellularLocation>
</comment>
<evidence type="ECO:0000259" key="10">
    <source>
        <dbReference type="Pfam" id="PF25963"/>
    </source>
</evidence>
<keyword evidence="4 7" id="KW-1133">Transmembrane helix</keyword>
<dbReference type="Gene3D" id="2.40.30.170">
    <property type="match status" value="1"/>
</dbReference>
<keyword evidence="5 7" id="KW-0472">Membrane</keyword>
<evidence type="ECO:0000256" key="1">
    <source>
        <dbReference type="ARBA" id="ARBA00004167"/>
    </source>
</evidence>
<reference evidence="11 12" key="1">
    <citation type="journal article" date="2008" name="BMC Genomics">
        <title>The missing link: Bordetella petrii is endowed with both the metabolic versatility of environmental bacteria and virulence traits of pathogenic Bordetellae.</title>
        <authorList>
            <person name="Gross R."/>
            <person name="Guzman C.A."/>
            <person name="Sebaihia M."/>
            <person name="Martins Dos Santos V.A."/>
            <person name="Pieper D.H."/>
            <person name="Koebnik R."/>
            <person name="Lechner M."/>
            <person name="Bartels D."/>
            <person name="Buhrmester J."/>
            <person name="Choudhuri J.V."/>
            <person name="Ebensen T."/>
            <person name="Gaigalat L."/>
            <person name="Herrmann S."/>
            <person name="Khachane A.N."/>
            <person name="Larisch C."/>
            <person name="Link S."/>
            <person name="Linke B."/>
            <person name="Meyer F."/>
            <person name="Mormann S."/>
            <person name="Nakunst D."/>
            <person name="Rueckert C."/>
            <person name="Schneiker-Bekel S."/>
            <person name="Schulze K."/>
            <person name="Vorhoelter F.J."/>
            <person name="Yevsa T."/>
            <person name="Engle J.T."/>
            <person name="Goldman W.E."/>
            <person name="Puehler A."/>
            <person name="Goebel U.B."/>
            <person name="Goesmann A."/>
            <person name="Bloecker H."/>
            <person name="Kaiser O."/>
            <person name="Martinez-Arias R."/>
        </authorList>
    </citation>
    <scope>NUCLEOTIDE SEQUENCE [LARGE SCALE GENOMIC DNA]</scope>
    <source>
        <strain evidence="12">ATCC BAA-461 / DSM 12804 / CCUG 43448 / CIP 107267 / Se-1111R</strain>
    </source>
</reference>
<evidence type="ECO:0000256" key="7">
    <source>
        <dbReference type="SAM" id="Phobius"/>
    </source>
</evidence>
<keyword evidence="12" id="KW-1185">Reference proteome</keyword>
<dbReference type="KEGG" id="bpt:Bpet1203"/>
<evidence type="ECO:0000256" key="2">
    <source>
        <dbReference type="ARBA" id="ARBA00009477"/>
    </source>
</evidence>
<protein>
    <submittedName>
        <fullName evidence="11">HlyD family secretion protein</fullName>
    </submittedName>
</protein>
<comment type="similarity">
    <text evidence="2">Belongs to the membrane fusion protein (MFP) (TC 8.A.1) family.</text>
</comment>
<accession>A9IC88</accession>
<dbReference type="Gene3D" id="2.40.50.100">
    <property type="match status" value="1"/>
</dbReference>
<dbReference type="Pfam" id="PF25917">
    <property type="entry name" value="BSH_RND"/>
    <property type="match status" value="1"/>
</dbReference>
<dbReference type="InterPro" id="IPR058634">
    <property type="entry name" value="AaeA-lik-b-barrel"/>
</dbReference>
<evidence type="ECO:0000256" key="6">
    <source>
        <dbReference type="SAM" id="Coils"/>
    </source>
</evidence>
<dbReference type="NCBIfam" id="TIGR01730">
    <property type="entry name" value="RND_mfp"/>
    <property type="match status" value="1"/>
</dbReference>
<feature type="coiled-coil region" evidence="6">
    <location>
        <begin position="82"/>
        <end position="159"/>
    </location>
</feature>
<dbReference type="EMBL" id="AM902716">
    <property type="protein sequence ID" value="CAP41537.1"/>
    <property type="molecule type" value="Genomic_DNA"/>
</dbReference>
<dbReference type="Pfam" id="PF25963">
    <property type="entry name" value="Beta-barrel_AAEA"/>
    <property type="match status" value="1"/>
</dbReference>
<evidence type="ECO:0000313" key="11">
    <source>
        <dbReference type="EMBL" id="CAP41537.1"/>
    </source>
</evidence>
<dbReference type="InterPro" id="IPR058624">
    <property type="entry name" value="MdtA-like_HH"/>
</dbReference>
<sequence>MIPWEQSSRVLKIALTLALAVLGAFTLWHLYAYYTYSPQTRDGKVRADVVALAADVSGRVDEVRVRDNQVVKHGDVLFVIDRVRLANDLAEAKASVATAKAQLAAAEREDKRYRGLADVVAPQELDVRRTAAETARAQYEQAIASLDRARINLERAEVRSPVNGIITNFSLLPGAYAIAGQPVMALVDQDSFYVAGYFEETKLSRMGVGMPATIHLMGESRSLKGHVEGFAAGIEDRERVTSTGTLLANVNPTFSWVRLAQRIPVRIAIDEVPKGATLIAGRTATVVVDDSVPFLPTAERH</sequence>
<name>A9IC88_BORPD</name>
<evidence type="ECO:0000259" key="9">
    <source>
        <dbReference type="Pfam" id="PF25917"/>
    </source>
</evidence>
<dbReference type="eggNOG" id="COG1566">
    <property type="taxonomic scope" value="Bacteria"/>
</dbReference>
<evidence type="ECO:0000259" key="8">
    <source>
        <dbReference type="Pfam" id="PF25876"/>
    </source>
</evidence>
<keyword evidence="6" id="KW-0175">Coiled coil</keyword>
<feature type="domain" description="Multidrug resistance protein MdtA-like barrel-sandwich hybrid" evidence="9">
    <location>
        <begin position="49"/>
        <end position="189"/>
    </location>
</feature>
<dbReference type="InterPro" id="IPR050393">
    <property type="entry name" value="MFP_Efflux_Pump"/>
</dbReference>
<evidence type="ECO:0000256" key="5">
    <source>
        <dbReference type="ARBA" id="ARBA00023136"/>
    </source>
</evidence>
<proteinExistence type="inferred from homology"/>
<dbReference type="STRING" id="94624.Bpet1203"/>
<feature type="domain" description="Multidrug resistance protein MdtA-like alpha-helical hairpin" evidence="8">
    <location>
        <begin position="89"/>
        <end position="154"/>
    </location>
</feature>
<gene>
    <name evidence="11" type="ordered locus">Bpet1203</name>
</gene>
<dbReference type="PANTHER" id="PTHR30367">
    <property type="entry name" value="P-HYDROXYBENZOIC ACID EFFLUX PUMP SUBUNIT AAEA-RELATED"/>
    <property type="match status" value="1"/>
</dbReference>
<evidence type="ECO:0000313" key="12">
    <source>
        <dbReference type="Proteomes" id="UP000001225"/>
    </source>
</evidence>
<evidence type="ECO:0000256" key="4">
    <source>
        <dbReference type="ARBA" id="ARBA00022989"/>
    </source>
</evidence>
<dbReference type="PANTHER" id="PTHR30367:SF12">
    <property type="entry name" value="P-HYDROXYBENZOIC ACID EFFLUX PUMP SUBUNIT AAEA"/>
    <property type="match status" value="1"/>
</dbReference>
<dbReference type="GO" id="GO:0016020">
    <property type="term" value="C:membrane"/>
    <property type="evidence" value="ECO:0007669"/>
    <property type="project" value="InterPro"/>
</dbReference>
<dbReference type="InterPro" id="IPR006143">
    <property type="entry name" value="RND_pump_MFP"/>
</dbReference>
<feature type="transmembrane region" description="Helical" evidence="7">
    <location>
        <begin position="12"/>
        <end position="34"/>
    </location>
</feature>
<dbReference type="GO" id="GO:0022857">
    <property type="term" value="F:transmembrane transporter activity"/>
    <property type="evidence" value="ECO:0007669"/>
    <property type="project" value="InterPro"/>
</dbReference>
<dbReference type="SUPFAM" id="SSF111369">
    <property type="entry name" value="HlyD-like secretion proteins"/>
    <property type="match status" value="1"/>
</dbReference>
<dbReference type="AlphaFoldDB" id="A9IC88"/>